<sequence>MSLNIDNLHTVSEQFPNSNESPYFSNQIIKLLGKQSLSCEAYPNNRKIVRLGNDTDGYVALCFLFSLEDSKARGFQRKYSIFVMFRKMDELDANQLMIIKNVTLMIFLLQGKAQNVFDREMNPEHYLHNRSRILDMVGKNNLNYFEDIMDPMPSSNSTSRKKIKARSLMEITGDVNIYGTIHLQFCSIIGELYRRRGQPLSFRSDLIRSVQRKFRNNCCPIRQLYYMVGKRSETFRLIASNVIYGNTVIVFNRDDHINETTTFMKLMGELLPYQFESHIITNDDDNCFNAHNRSKMEESYSLCIEFGAKEVNIFQSKDIAKLHIPQYLILMEDIIKDASISDSTVMERIDCLKMEWYNRSKLIKSIINQTGDHQLPGGNGTVGYLLKQLKLNFADEQLLRQWVKLYL</sequence>
<dbReference type="AlphaFoldDB" id="A0A9Q0RPQ1"/>
<name>A0A9Q0RPQ1_BLOTA</name>
<protein>
    <recommendedName>
        <fullName evidence="1">Folliculin/SMCR8 longin domain-containing protein</fullName>
    </recommendedName>
</protein>
<dbReference type="GO" id="GO:1904263">
    <property type="term" value="P:positive regulation of TORC1 signaling"/>
    <property type="evidence" value="ECO:0007669"/>
    <property type="project" value="TreeGrafter"/>
</dbReference>
<dbReference type="PANTHER" id="PTHR31441">
    <property type="entry name" value="FOLLICULIN FAMILY MEMBER"/>
    <property type="match status" value="1"/>
</dbReference>
<keyword evidence="3" id="KW-1185">Reference proteome</keyword>
<feature type="domain" description="Folliculin/SMCR8 longin" evidence="1">
    <location>
        <begin position="11"/>
        <end position="191"/>
    </location>
</feature>
<evidence type="ECO:0000313" key="3">
    <source>
        <dbReference type="Proteomes" id="UP001142055"/>
    </source>
</evidence>
<evidence type="ECO:0000259" key="1">
    <source>
        <dbReference type="Pfam" id="PF11704"/>
    </source>
</evidence>
<dbReference type="EMBL" id="JAPWDV010000002">
    <property type="protein sequence ID" value="KAJ6221066.1"/>
    <property type="molecule type" value="Genomic_DNA"/>
</dbReference>
<comment type="caution">
    <text evidence="2">The sequence shown here is derived from an EMBL/GenBank/DDBJ whole genome shotgun (WGS) entry which is preliminary data.</text>
</comment>
<organism evidence="2 3">
    <name type="scientific">Blomia tropicalis</name>
    <name type="common">Mite</name>
    <dbReference type="NCBI Taxonomy" id="40697"/>
    <lineage>
        <taxon>Eukaryota</taxon>
        <taxon>Metazoa</taxon>
        <taxon>Ecdysozoa</taxon>
        <taxon>Arthropoda</taxon>
        <taxon>Chelicerata</taxon>
        <taxon>Arachnida</taxon>
        <taxon>Acari</taxon>
        <taxon>Acariformes</taxon>
        <taxon>Sarcoptiformes</taxon>
        <taxon>Astigmata</taxon>
        <taxon>Glycyphagoidea</taxon>
        <taxon>Echimyopodidae</taxon>
        <taxon>Blomia</taxon>
    </lineage>
</organism>
<dbReference type="OrthoDB" id="5599713at2759"/>
<dbReference type="InterPro" id="IPR037520">
    <property type="entry name" value="Folliculin/SMCR8_longin"/>
</dbReference>
<accession>A0A9Q0RPQ1</accession>
<reference evidence="2" key="1">
    <citation type="submission" date="2022-12" db="EMBL/GenBank/DDBJ databases">
        <title>Genome assemblies of Blomia tropicalis.</title>
        <authorList>
            <person name="Cui Y."/>
        </authorList>
    </citation>
    <scope>NUCLEOTIDE SEQUENCE</scope>
    <source>
        <tissue evidence="2">Adult mites</tissue>
    </source>
</reference>
<dbReference type="GO" id="GO:0005096">
    <property type="term" value="F:GTPase activator activity"/>
    <property type="evidence" value="ECO:0007669"/>
    <property type="project" value="InterPro"/>
</dbReference>
<dbReference type="Proteomes" id="UP001142055">
    <property type="component" value="Chromosome 2"/>
</dbReference>
<dbReference type="InterPro" id="IPR021713">
    <property type="entry name" value="Folliculin"/>
</dbReference>
<evidence type="ECO:0000313" key="2">
    <source>
        <dbReference type="EMBL" id="KAJ6221066.1"/>
    </source>
</evidence>
<dbReference type="Gene3D" id="1.10.10.1730">
    <property type="entry name" value="Folliculin"/>
    <property type="match status" value="1"/>
</dbReference>
<dbReference type="Pfam" id="PF11704">
    <property type="entry name" value="Folliculin"/>
    <property type="match status" value="1"/>
</dbReference>
<dbReference type="PANTHER" id="PTHR31441:SF2">
    <property type="entry name" value="FOLLICULIN"/>
    <property type="match status" value="1"/>
</dbReference>
<gene>
    <name evidence="2" type="ORF">RDWZM_006878</name>
</gene>
<dbReference type="GO" id="GO:0005829">
    <property type="term" value="C:cytosol"/>
    <property type="evidence" value="ECO:0007669"/>
    <property type="project" value="TreeGrafter"/>
</dbReference>
<dbReference type="InterPro" id="IPR044886">
    <property type="entry name" value="FLCN_DENN_C_sf"/>
</dbReference>
<proteinExistence type="predicted"/>